<keyword evidence="1" id="KW-1133">Transmembrane helix</keyword>
<proteinExistence type="predicted"/>
<reference evidence="3" key="1">
    <citation type="submission" date="2018-02" db="EMBL/GenBank/DDBJ databases">
        <title>Genome sequence of Desulfocucumis palustris strain NAW-5.</title>
        <authorList>
            <person name="Watanabe M."/>
            <person name="Kojima H."/>
            <person name="Fukui M."/>
        </authorList>
    </citation>
    <scope>NUCLEOTIDE SEQUENCE [LARGE SCALE GENOMIC DNA]</scope>
    <source>
        <strain evidence="3">NAW-5</strain>
    </source>
</reference>
<gene>
    <name evidence="2" type="ORF">DCCM_0343</name>
</gene>
<feature type="transmembrane region" description="Helical" evidence="1">
    <location>
        <begin position="7"/>
        <end position="28"/>
    </location>
</feature>
<name>A0A2L2X831_9FIRM</name>
<dbReference type="EMBL" id="BFAV01000018">
    <property type="protein sequence ID" value="GBF32152.1"/>
    <property type="molecule type" value="Genomic_DNA"/>
</dbReference>
<sequence length="85" mass="9270">MEIRIYALALIVALVAGVILTCGFYPAILETGKTTPAVLEDICRELTRRCSGINFDITAASVAVGCMKTAKFLVLSPKACFRFRR</sequence>
<keyword evidence="1" id="KW-0812">Transmembrane</keyword>
<dbReference type="AlphaFoldDB" id="A0A2L2X831"/>
<keyword evidence="3" id="KW-1185">Reference proteome</keyword>
<dbReference type="Proteomes" id="UP000239549">
    <property type="component" value="Unassembled WGS sequence"/>
</dbReference>
<organism evidence="2 3">
    <name type="scientific">Desulfocucumis palustris</name>
    <dbReference type="NCBI Taxonomy" id="1898651"/>
    <lineage>
        <taxon>Bacteria</taxon>
        <taxon>Bacillati</taxon>
        <taxon>Bacillota</taxon>
        <taxon>Clostridia</taxon>
        <taxon>Eubacteriales</taxon>
        <taxon>Desulfocucumaceae</taxon>
        <taxon>Desulfocucumis</taxon>
    </lineage>
</organism>
<accession>A0A2L2X831</accession>
<comment type="caution">
    <text evidence="2">The sequence shown here is derived from an EMBL/GenBank/DDBJ whole genome shotgun (WGS) entry which is preliminary data.</text>
</comment>
<keyword evidence="1" id="KW-0472">Membrane</keyword>
<evidence type="ECO:0000313" key="2">
    <source>
        <dbReference type="EMBL" id="GBF32152.1"/>
    </source>
</evidence>
<protein>
    <submittedName>
        <fullName evidence="2">Uncharacterized protein</fullName>
    </submittedName>
</protein>
<dbReference type="RefSeq" id="WP_104370715.1">
    <property type="nucleotide sequence ID" value="NZ_BFAV01000018.1"/>
</dbReference>
<evidence type="ECO:0000313" key="3">
    <source>
        <dbReference type="Proteomes" id="UP000239549"/>
    </source>
</evidence>
<evidence type="ECO:0000256" key="1">
    <source>
        <dbReference type="SAM" id="Phobius"/>
    </source>
</evidence>